<protein>
    <submittedName>
        <fullName evidence="6">Uncharacterized protein</fullName>
    </submittedName>
</protein>
<feature type="region of interest" description="Disordered" evidence="5">
    <location>
        <begin position="102"/>
        <end position="139"/>
    </location>
</feature>
<evidence type="ECO:0000256" key="4">
    <source>
        <dbReference type="ARBA" id="ARBA00023204"/>
    </source>
</evidence>
<evidence type="ECO:0000256" key="1">
    <source>
        <dbReference type="ARBA" id="ARBA00006612"/>
    </source>
</evidence>
<comment type="similarity">
    <text evidence="1">Belongs to the TAF9 family. CENP-S/MHF1 subfamily.</text>
</comment>
<feature type="compositionally biased region" description="Low complexity" evidence="5">
    <location>
        <begin position="227"/>
        <end position="242"/>
    </location>
</feature>
<sequence length="268" mass="27320">MSAGHTGGSIMSEPGPGRREAVLTEEMVFATGVLCEAEGREVSRPASTALVGILASLAAGYTVCVGTDALSFARHGKRKNVTEKDVLLCARRLPKVRQRVADALDALPSRPSKRRKTSKSVSKPSKAASKAASASCPPDQPRSVCFDIDADLLPRPAAPSAPAPASAAALSAPATAAARRSAIGDISISISISSSDSDDDAAVRGVSARARPQPRPRSPGEVIVLDSPSRPAAPAAPAASIPASPPSNGITGLDDDFDWSAVVSALDI</sequence>
<dbReference type="GO" id="GO:0000712">
    <property type="term" value="P:resolution of meiotic recombination intermediates"/>
    <property type="evidence" value="ECO:0007669"/>
    <property type="project" value="TreeGrafter"/>
</dbReference>
<evidence type="ECO:0000313" key="7">
    <source>
        <dbReference type="Proteomes" id="UP000054408"/>
    </source>
</evidence>
<dbReference type="PANTHER" id="PTHR22980:SF0">
    <property type="entry name" value="CENTROMERE PROTEIN S"/>
    <property type="match status" value="1"/>
</dbReference>
<dbReference type="InterPro" id="IPR009072">
    <property type="entry name" value="Histone-fold"/>
</dbReference>
<dbReference type="GO" id="GO:0071821">
    <property type="term" value="C:FANCM-MHF complex"/>
    <property type="evidence" value="ECO:0007669"/>
    <property type="project" value="InterPro"/>
</dbReference>
<dbReference type="GeneID" id="25562015"/>
<proteinExistence type="inferred from homology"/>
<keyword evidence="2" id="KW-0227">DNA damage</keyword>
<dbReference type="Proteomes" id="UP000054408">
    <property type="component" value="Unassembled WGS sequence"/>
</dbReference>
<organism evidence="6 7">
    <name type="scientific">Thecamonas trahens ATCC 50062</name>
    <dbReference type="NCBI Taxonomy" id="461836"/>
    <lineage>
        <taxon>Eukaryota</taxon>
        <taxon>Apusozoa</taxon>
        <taxon>Apusomonadida</taxon>
        <taxon>Apusomonadidae</taxon>
        <taxon>Thecamonas</taxon>
    </lineage>
</organism>
<dbReference type="GO" id="GO:0006281">
    <property type="term" value="P:DNA repair"/>
    <property type="evidence" value="ECO:0007669"/>
    <property type="project" value="UniProtKB-KW"/>
</dbReference>
<dbReference type="CDD" id="cd22919">
    <property type="entry name" value="HFD_CENP-S"/>
    <property type="match status" value="1"/>
</dbReference>
<reference evidence="6 7" key="1">
    <citation type="submission" date="2010-05" db="EMBL/GenBank/DDBJ databases">
        <title>The Genome Sequence of Thecamonas trahens ATCC 50062.</title>
        <authorList>
            <consortium name="The Broad Institute Genome Sequencing Platform"/>
            <person name="Russ C."/>
            <person name="Cuomo C."/>
            <person name="Shea T."/>
            <person name="Young S.K."/>
            <person name="Zeng Q."/>
            <person name="Koehrsen M."/>
            <person name="Haas B."/>
            <person name="Borodovsky M."/>
            <person name="Guigo R."/>
            <person name="Alvarado L."/>
            <person name="Berlin A."/>
            <person name="Bochicchio J."/>
            <person name="Borenstein D."/>
            <person name="Chapman S."/>
            <person name="Chen Z."/>
            <person name="Freedman E."/>
            <person name="Gellesch M."/>
            <person name="Goldberg J."/>
            <person name="Griggs A."/>
            <person name="Gujja S."/>
            <person name="Heilman E."/>
            <person name="Heiman D."/>
            <person name="Hepburn T."/>
            <person name="Howarth C."/>
            <person name="Jen D."/>
            <person name="Larson L."/>
            <person name="Mehta T."/>
            <person name="Park D."/>
            <person name="Pearson M."/>
            <person name="Roberts A."/>
            <person name="Saif S."/>
            <person name="Shenoy N."/>
            <person name="Sisk P."/>
            <person name="Stolte C."/>
            <person name="Sykes S."/>
            <person name="Thomson T."/>
            <person name="Walk T."/>
            <person name="White J."/>
            <person name="Yandava C."/>
            <person name="Burger G."/>
            <person name="Gray M.W."/>
            <person name="Holland P.W.H."/>
            <person name="King N."/>
            <person name="Lang F.B.F."/>
            <person name="Roger A.J."/>
            <person name="Ruiz-Trillo I."/>
            <person name="Lander E."/>
            <person name="Nusbaum C."/>
        </authorList>
    </citation>
    <scope>NUCLEOTIDE SEQUENCE [LARGE SCALE GENOMIC DNA]</scope>
    <source>
        <strain evidence="6 7">ATCC 50062</strain>
    </source>
</reference>
<dbReference type="AlphaFoldDB" id="A0A0L0DWA0"/>
<evidence type="ECO:0000313" key="6">
    <source>
        <dbReference type="EMBL" id="KNC56361.1"/>
    </source>
</evidence>
<dbReference type="SUPFAM" id="SSF47113">
    <property type="entry name" value="Histone-fold"/>
    <property type="match status" value="1"/>
</dbReference>
<dbReference type="Gene3D" id="1.10.20.10">
    <property type="entry name" value="Histone, subunit A"/>
    <property type="match status" value="1"/>
</dbReference>
<dbReference type="GO" id="GO:0031297">
    <property type="term" value="P:replication fork processing"/>
    <property type="evidence" value="ECO:0007669"/>
    <property type="project" value="TreeGrafter"/>
</dbReference>
<keyword evidence="7" id="KW-1185">Reference proteome</keyword>
<keyword evidence="4" id="KW-0234">DNA repair</keyword>
<dbReference type="GO" id="GO:0003682">
    <property type="term" value="F:chromatin binding"/>
    <property type="evidence" value="ECO:0007669"/>
    <property type="project" value="TreeGrafter"/>
</dbReference>
<feature type="region of interest" description="Disordered" evidence="5">
    <location>
        <begin position="194"/>
        <end position="255"/>
    </location>
</feature>
<evidence type="ECO:0000256" key="2">
    <source>
        <dbReference type="ARBA" id="ARBA00022763"/>
    </source>
</evidence>
<dbReference type="RefSeq" id="XP_013760876.1">
    <property type="nucleotide sequence ID" value="XM_013905422.1"/>
</dbReference>
<gene>
    <name evidence="6" type="ORF">AMSG_02331</name>
</gene>
<feature type="compositionally biased region" description="Low complexity" evidence="5">
    <location>
        <begin position="119"/>
        <end position="137"/>
    </location>
</feature>
<dbReference type="Pfam" id="PF15630">
    <property type="entry name" value="CENP-S"/>
    <property type="match status" value="1"/>
</dbReference>
<evidence type="ECO:0000256" key="3">
    <source>
        <dbReference type="ARBA" id="ARBA00023125"/>
    </source>
</evidence>
<name>A0A0L0DWA0_THETB</name>
<evidence type="ECO:0000256" key="5">
    <source>
        <dbReference type="SAM" id="MobiDB-lite"/>
    </source>
</evidence>
<dbReference type="GO" id="GO:0003677">
    <property type="term" value="F:DNA binding"/>
    <property type="evidence" value="ECO:0007669"/>
    <property type="project" value="UniProtKB-KW"/>
</dbReference>
<accession>A0A0L0DWA0</accession>
<dbReference type="EMBL" id="GL349441">
    <property type="protein sequence ID" value="KNC56361.1"/>
    <property type="molecule type" value="Genomic_DNA"/>
</dbReference>
<dbReference type="PANTHER" id="PTHR22980">
    <property type="entry name" value="CORTISTATIN"/>
    <property type="match status" value="1"/>
</dbReference>
<dbReference type="GO" id="GO:0046982">
    <property type="term" value="F:protein heterodimerization activity"/>
    <property type="evidence" value="ECO:0007669"/>
    <property type="project" value="InterPro"/>
</dbReference>
<keyword evidence="3" id="KW-0238">DNA-binding</keyword>
<dbReference type="InterPro" id="IPR029003">
    <property type="entry name" value="CENP-S/Mhf1"/>
</dbReference>